<dbReference type="AlphaFoldDB" id="A0A430C8W2"/>
<dbReference type="PANTHER" id="PTHR48228">
    <property type="entry name" value="SUCCINYL-COA--D-CITRAMALATE COA-TRANSFERASE"/>
    <property type="match status" value="1"/>
</dbReference>
<dbReference type="Gene3D" id="3.40.50.10540">
    <property type="entry name" value="Crotonobetainyl-coa:carnitine coa-transferase, domain 1"/>
    <property type="match status" value="1"/>
</dbReference>
<comment type="caution">
    <text evidence="1">The sequence shown here is derived from an EMBL/GenBank/DDBJ whole genome shotgun (WGS) entry which is preliminary data.</text>
</comment>
<dbReference type="Proteomes" id="UP000287401">
    <property type="component" value="Unassembled WGS sequence"/>
</dbReference>
<evidence type="ECO:0000313" key="2">
    <source>
        <dbReference type="Proteomes" id="UP000287401"/>
    </source>
</evidence>
<dbReference type="EMBL" id="QRAL01000002">
    <property type="protein sequence ID" value="RSU61351.1"/>
    <property type="molecule type" value="Genomic_DNA"/>
</dbReference>
<protein>
    <submittedName>
        <fullName evidence="1">CoA transferase</fullName>
    </submittedName>
</protein>
<dbReference type="InterPro" id="IPR003673">
    <property type="entry name" value="CoA-Trfase_fam_III"/>
</dbReference>
<evidence type="ECO:0000313" key="1">
    <source>
        <dbReference type="EMBL" id="RSU61351.1"/>
    </source>
</evidence>
<dbReference type="SUPFAM" id="SSF89796">
    <property type="entry name" value="CoA-transferase family III (CaiB/BaiF)"/>
    <property type="match status" value="1"/>
</dbReference>
<dbReference type="PANTHER" id="PTHR48228:SF5">
    <property type="entry name" value="ALPHA-METHYLACYL-COA RACEMASE"/>
    <property type="match status" value="1"/>
</dbReference>
<dbReference type="RefSeq" id="WP_125997052.1">
    <property type="nucleotide sequence ID" value="NZ_QRAL01000002.1"/>
</dbReference>
<dbReference type="Pfam" id="PF02515">
    <property type="entry name" value="CoA_transf_3"/>
    <property type="match status" value="1"/>
</dbReference>
<name>A0A430C8W2_SPHYA</name>
<dbReference type="Gene3D" id="3.30.1540.10">
    <property type="entry name" value="formyl-coa transferase, domain 3"/>
    <property type="match status" value="1"/>
</dbReference>
<dbReference type="InterPro" id="IPR050509">
    <property type="entry name" value="CoA-transferase_III"/>
</dbReference>
<dbReference type="GO" id="GO:0016740">
    <property type="term" value="F:transferase activity"/>
    <property type="evidence" value="ECO:0007669"/>
    <property type="project" value="UniProtKB-KW"/>
</dbReference>
<organism evidence="1 2">
    <name type="scientific">Sphingobium yanoikuyae</name>
    <name type="common">Sphingomonas yanoikuyae</name>
    <dbReference type="NCBI Taxonomy" id="13690"/>
    <lineage>
        <taxon>Bacteria</taxon>
        <taxon>Pseudomonadati</taxon>
        <taxon>Pseudomonadota</taxon>
        <taxon>Alphaproteobacteria</taxon>
        <taxon>Sphingomonadales</taxon>
        <taxon>Sphingomonadaceae</taxon>
        <taxon>Sphingobium</taxon>
    </lineage>
</organism>
<reference evidence="1 2" key="1">
    <citation type="submission" date="2018-07" db="EMBL/GenBank/DDBJ databases">
        <title>Genomic and Epidemiologic Investigation of an Indolent Hospital Outbreak.</title>
        <authorList>
            <person name="Johnson R.C."/>
            <person name="Deming C."/>
            <person name="Conlan S."/>
            <person name="Zellmer C.J."/>
            <person name="Michelin A.V."/>
            <person name="Lee-Lin S."/>
            <person name="Thomas P.J."/>
            <person name="Park M."/>
            <person name="Weingarten R.A."/>
            <person name="Less J."/>
            <person name="Dekker J.P."/>
            <person name="Frank K.M."/>
            <person name="Musser K.A."/>
            <person name="Mcquiston J.R."/>
            <person name="Henderson D.K."/>
            <person name="Lau A.F."/>
            <person name="Palmore T.N."/>
            <person name="Segre J.A."/>
        </authorList>
    </citation>
    <scope>NUCLEOTIDE SEQUENCE [LARGE SCALE GENOMIC DNA]</scope>
    <source>
        <strain evidence="1 2">SK-NIH.Env6_1116</strain>
    </source>
</reference>
<gene>
    <name evidence="1" type="ORF">DAH51_01740</name>
</gene>
<sequence>MNGKVNELAASHEKAPVPPLAGTVVLEFGSLVPGPLTSLLLAEAGAQVIKVERPPMGDAMRSYEPKIGNDSVHFHMLNRGKTSIFADLNDEADRRAITSWLERADIMIDQFRPGVLERLGLGYDHVSSINPRIIYCSLTGWGQSGPKAKKAAHDLNFLAESGHLDLTCGIDGAPVLPPLLAADIAGGVYPAVINILLAYIQRQVTGKGTHLDIAISDGLMTFHYDALAQAIKMNEWPKRGEGLVTGGSPRYQLYRTSDGRHMAVAAMEDKFWNNFCDMIDLDDPWRDPLSPPEEVKREIMKRVLARSSGEWRAAMEGKDVCCSIVARLEEAVNDPHNLAREVIGRQVLTKAGYIPALPLPIARQFRTESALESAPEVPQP</sequence>
<accession>A0A430C8W2</accession>
<proteinExistence type="predicted"/>
<dbReference type="InterPro" id="IPR044855">
    <property type="entry name" value="CoA-Trfase_III_dom3_sf"/>
</dbReference>
<dbReference type="InterPro" id="IPR023606">
    <property type="entry name" value="CoA-Trfase_III_dom_1_sf"/>
</dbReference>
<keyword evidence="1" id="KW-0808">Transferase</keyword>